<evidence type="ECO:0000259" key="1">
    <source>
        <dbReference type="PROSITE" id="PS51175"/>
    </source>
</evidence>
<dbReference type="CDD" id="cd04081">
    <property type="entry name" value="CBM35_galactosidase-like"/>
    <property type="match status" value="1"/>
</dbReference>
<name>A0A6H9YFG1_9ACTN</name>
<organism evidence="2 3">
    <name type="scientific">Actinomadura rudentiformis</name>
    <dbReference type="NCBI Taxonomy" id="359158"/>
    <lineage>
        <taxon>Bacteria</taxon>
        <taxon>Bacillati</taxon>
        <taxon>Actinomycetota</taxon>
        <taxon>Actinomycetes</taxon>
        <taxon>Streptosporangiales</taxon>
        <taxon>Thermomonosporaceae</taxon>
        <taxon>Actinomadura</taxon>
    </lineage>
</organism>
<evidence type="ECO:0000313" key="2">
    <source>
        <dbReference type="EMBL" id="KAB2340369.1"/>
    </source>
</evidence>
<feature type="domain" description="CBM6" evidence="1">
    <location>
        <begin position="240"/>
        <end position="372"/>
    </location>
</feature>
<dbReference type="Pfam" id="PF16990">
    <property type="entry name" value="CBM_35"/>
    <property type="match status" value="1"/>
</dbReference>
<reference evidence="2 3" key="1">
    <citation type="submission" date="2019-09" db="EMBL/GenBank/DDBJ databases">
        <title>Actinomadura physcomitrii sp. nov., a novel actinomycete isolated from moss [Physcomitrium sphaericum (Ludw) Fuernr].</title>
        <authorList>
            <person name="Zhuang X."/>
            <person name="Liu C."/>
        </authorList>
    </citation>
    <scope>NUCLEOTIDE SEQUENCE [LARGE SCALE GENOMIC DNA]</scope>
    <source>
        <strain evidence="2 3">HMC1</strain>
    </source>
</reference>
<protein>
    <recommendedName>
        <fullName evidence="1">CBM6 domain-containing protein</fullName>
    </recommendedName>
</protein>
<dbReference type="InterPro" id="IPR008979">
    <property type="entry name" value="Galactose-bd-like_sf"/>
</dbReference>
<dbReference type="AlphaFoldDB" id="A0A6H9YFG1"/>
<sequence length="401" mass="43420">MTYHTSVPGLRTGSDLELKFKVSAPQDGTYDLSVFANSLNTFPAVKEQGPTNIFMRVDGKDEQELSMPLGYKWVVWDHADTKVKLTKGDHVISLAARSLDGVRTTKGDAIIDKIDLSLPDPAATQSLYEAEYADLKGASPDYTVNKASSSGVAMLDKGDTATFWVYSPRDGEATLHADTFGGGWAELVANGRKVRNLAASAKAKVFLTGGVNKITVTGTFGRLRLDRLRVQHTAGALTTTWYEAENAQRAGTAQVMASSLASGGKAVTAIGGDRDNGNTLTFNATAPKAGRYALTVRYSNPEQSPATHYNPDPLARHADITVNGTMRRVLFPHTFHANNYWEQTIQVDLKAGANTISFASEELPNFDGKTYISDVFPDVLLRSEHAPNIDKIGITPFTDQN</sequence>
<accession>A0A6H9YFG1</accession>
<keyword evidence="3" id="KW-1185">Reference proteome</keyword>
<dbReference type="GO" id="GO:0030246">
    <property type="term" value="F:carbohydrate binding"/>
    <property type="evidence" value="ECO:0007669"/>
    <property type="project" value="InterPro"/>
</dbReference>
<comment type="caution">
    <text evidence="2">The sequence shown here is derived from an EMBL/GenBank/DDBJ whole genome shotgun (WGS) entry which is preliminary data.</text>
</comment>
<dbReference type="Proteomes" id="UP000468735">
    <property type="component" value="Unassembled WGS sequence"/>
</dbReference>
<dbReference type="InterPro" id="IPR005084">
    <property type="entry name" value="CBM6"/>
</dbReference>
<evidence type="ECO:0000313" key="3">
    <source>
        <dbReference type="Proteomes" id="UP000468735"/>
    </source>
</evidence>
<dbReference type="OrthoDB" id="9760056at2"/>
<dbReference type="RefSeq" id="WP_151569782.1">
    <property type="nucleotide sequence ID" value="NZ_WBMT01000030.1"/>
</dbReference>
<dbReference type="Gene3D" id="2.60.120.260">
    <property type="entry name" value="Galactose-binding domain-like"/>
    <property type="match status" value="3"/>
</dbReference>
<dbReference type="PROSITE" id="PS51175">
    <property type="entry name" value="CBM6"/>
    <property type="match status" value="1"/>
</dbReference>
<dbReference type="SUPFAM" id="SSF49785">
    <property type="entry name" value="Galactose-binding domain-like"/>
    <property type="match status" value="1"/>
</dbReference>
<proteinExistence type="predicted"/>
<dbReference type="EMBL" id="WBMT01000030">
    <property type="protein sequence ID" value="KAB2340369.1"/>
    <property type="molecule type" value="Genomic_DNA"/>
</dbReference>
<gene>
    <name evidence="2" type="ORF">F8566_45090</name>
</gene>